<dbReference type="Proteomes" id="UP000646844">
    <property type="component" value="Unassembled WGS sequence"/>
</dbReference>
<keyword evidence="1" id="KW-0175">Coiled coil</keyword>
<evidence type="ECO:0000256" key="1">
    <source>
        <dbReference type="SAM" id="Coils"/>
    </source>
</evidence>
<accession>A0A832TFE8</accession>
<dbReference type="GeneID" id="1460047"/>
<protein>
    <recommendedName>
        <fullName evidence="4">DUF86 domain-containing protein</fullName>
    </recommendedName>
</protein>
<dbReference type="OMA" id="RVFHEVP"/>
<dbReference type="Gene3D" id="1.20.120.330">
    <property type="entry name" value="Nucleotidyltransferases domain 2"/>
    <property type="match status" value="1"/>
</dbReference>
<name>A0A832TFE8_9CREN</name>
<evidence type="ECO:0000313" key="3">
    <source>
        <dbReference type="Proteomes" id="UP000646844"/>
    </source>
</evidence>
<sequence length="139" mass="16982">MEKEIRINFINELLNELDKLEEEFLNTDNFTRKLVLIVQIAEKIYKVVEETLKFLSEEHKIDVDWGEQSAYEHVINEIFKKTQQKELVKRLYKTWRIARDELHIRVFHEVPYDPELFEHIMENYKLVRGMIVKILTYNL</sequence>
<gene>
    <name evidence="2" type="ORF">HA332_03135</name>
</gene>
<evidence type="ECO:0000313" key="2">
    <source>
        <dbReference type="EMBL" id="HII73390.1"/>
    </source>
</evidence>
<dbReference type="EMBL" id="DUJO01000015">
    <property type="protein sequence ID" value="HII73390.1"/>
    <property type="molecule type" value="Genomic_DNA"/>
</dbReference>
<comment type="caution">
    <text evidence="2">The sequence shown here is derived from an EMBL/GenBank/DDBJ whole genome shotgun (WGS) entry which is preliminary data.</text>
</comment>
<dbReference type="Pfam" id="PF05942">
    <property type="entry name" value="PaREP1"/>
    <property type="match status" value="1"/>
</dbReference>
<dbReference type="RefSeq" id="WP_010980058.1">
    <property type="nucleotide sequence ID" value="NZ_BAABQO010000001.1"/>
</dbReference>
<organism evidence="2 3">
    <name type="scientific">Sulfurisphaera tokodaii</name>
    <dbReference type="NCBI Taxonomy" id="111955"/>
    <lineage>
        <taxon>Archaea</taxon>
        <taxon>Thermoproteota</taxon>
        <taxon>Thermoprotei</taxon>
        <taxon>Sulfolobales</taxon>
        <taxon>Sulfolobaceae</taxon>
        <taxon>Sulfurisphaera</taxon>
    </lineage>
</organism>
<feature type="coiled-coil region" evidence="1">
    <location>
        <begin position="3"/>
        <end position="58"/>
    </location>
</feature>
<evidence type="ECO:0008006" key="4">
    <source>
        <dbReference type="Google" id="ProtNLM"/>
    </source>
</evidence>
<proteinExistence type="predicted"/>
<reference evidence="2" key="1">
    <citation type="journal article" date="2020" name="bioRxiv">
        <title>A rank-normalized archaeal taxonomy based on genome phylogeny resolves widespread incomplete and uneven classifications.</title>
        <authorList>
            <person name="Rinke C."/>
            <person name="Chuvochina M."/>
            <person name="Mussig A.J."/>
            <person name="Chaumeil P.-A."/>
            <person name="Waite D.W."/>
            <person name="Whitman W.B."/>
            <person name="Parks D.H."/>
            <person name="Hugenholtz P."/>
        </authorList>
    </citation>
    <scope>NUCLEOTIDE SEQUENCE</scope>
    <source>
        <strain evidence="2">UBA8838</strain>
    </source>
</reference>
<dbReference type="AlphaFoldDB" id="A0A832TFE8"/>
<dbReference type="InterPro" id="IPR010268">
    <property type="entry name" value="PaREP1"/>
</dbReference>